<protein>
    <recommendedName>
        <fullName evidence="7">E3 ubiquitin-protein ligase CHIP</fullName>
        <ecNumber evidence="2">2.3.2.27</ecNumber>
    </recommendedName>
    <alternativeName>
        <fullName evidence="8">RING-type E3 ubiquitin transferase CHIP</fullName>
    </alternativeName>
</protein>
<dbReference type="PANTHER" id="PTHR46803:SF2">
    <property type="entry name" value="E3 UBIQUITIN-PROTEIN LIGASE CHIP"/>
    <property type="match status" value="1"/>
</dbReference>
<comment type="caution">
    <text evidence="11">The sequence shown here is derived from an EMBL/GenBank/DDBJ whole genome shotgun (WGS) entry which is preliminary data.</text>
</comment>
<dbReference type="PROSITE" id="PS51698">
    <property type="entry name" value="U_BOX"/>
    <property type="match status" value="1"/>
</dbReference>
<dbReference type="GO" id="GO:0045862">
    <property type="term" value="P:positive regulation of proteolysis"/>
    <property type="evidence" value="ECO:0007669"/>
    <property type="project" value="TreeGrafter"/>
</dbReference>
<gene>
    <name evidence="11" type="ORF">P43SY_005423</name>
</gene>
<dbReference type="Proteomes" id="UP001209570">
    <property type="component" value="Unassembled WGS sequence"/>
</dbReference>
<dbReference type="PANTHER" id="PTHR46803">
    <property type="entry name" value="E3 UBIQUITIN-PROTEIN LIGASE CHIP"/>
    <property type="match status" value="1"/>
</dbReference>
<dbReference type="SMART" id="SM00028">
    <property type="entry name" value="TPR"/>
    <property type="match status" value="3"/>
</dbReference>
<dbReference type="SUPFAM" id="SSF48452">
    <property type="entry name" value="TPR-like"/>
    <property type="match status" value="1"/>
</dbReference>
<keyword evidence="4" id="KW-0677">Repeat</keyword>
<dbReference type="InterPro" id="IPR045202">
    <property type="entry name" value="CHIP_RING-Ubox"/>
</dbReference>
<dbReference type="SUPFAM" id="SSF57850">
    <property type="entry name" value="RING/U-box"/>
    <property type="match status" value="1"/>
</dbReference>
<proteinExistence type="predicted"/>
<comment type="catalytic activity">
    <reaction evidence="1">
        <text>S-ubiquitinyl-[E2 ubiquitin-conjugating enzyme]-L-cysteine + [acceptor protein]-L-lysine = [E2 ubiquitin-conjugating enzyme]-L-cysteine + N(6)-ubiquitinyl-[acceptor protein]-L-lysine.</text>
        <dbReference type="EC" id="2.3.2.27"/>
    </reaction>
</comment>
<evidence type="ECO:0000256" key="6">
    <source>
        <dbReference type="ARBA" id="ARBA00022803"/>
    </source>
</evidence>
<dbReference type="GO" id="GO:0006515">
    <property type="term" value="P:protein quality control for misfolded or incompletely synthesized proteins"/>
    <property type="evidence" value="ECO:0007669"/>
    <property type="project" value="TreeGrafter"/>
</dbReference>
<dbReference type="GO" id="GO:0051087">
    <property type="term" value="F:protein-folding chaperone binding"/>
    <property type="evidence" value="ECO:0007669"/>
    <property type="project" value="TreeGrafter"/>
</dbReference>
<evidence type="ECO:0000256" key="7">
    <source>
        <dbReference type="ARBA" id="ARBA00044534"/>
    </source>
</evidence>
<keyword evidence="5" id="KW-0833">Ubl conjugation pathway</keyword>
<dbReference type="Pfam" id="PF00515">
    <property type="entry name" value="TPR_1"/>
    <property type="match status" value="1"/>
</dbReference>
<evidence type="ECO:0000259" key="10">
    <source>
        <dbReference type="PROSITE" id="PS51698"/>
    </source>
</evidence>
<dbReference type="Gene3D" id="1.25.40.10">
    <property type="entry name" value="Tetratricopeptide repeat domain"/>
    <property type="match status" value="1"/>
</dbReference>
<dbReference type="Pfam" id="PF04564">
    <property type="entry name" value="U-box"/>
    <property type="match status" value="1"/>
</dbReference>
<reference evidence="11" key="1">
    <citation type="submission" date="2021-12" db="EMBL/GenBank/DDBJ databases">
        <title>Prjna785345.</title>
        <authorList>
            <person name="Rujirawat T."/>
            <person name="Krajaejun T."/>
        </authorList>
    </citation>
    <scope>NUCLEOTIDE SEQUENCE</scope>
    <source>
        <strain evidence="11">Pi057C3</strain>
    </source>
</reference>
<dbReference type="AlphaFoldDB" id="A0AAD5L776"/>
<dbReference type="EMBL" id="JAKCXM010000825">
    <property type="protein sequence ID" value="KAJ0391810.1"/>
    <property type="molecule type" value="Genomic_DNA"/>
</dbReference>
<evidence type="ECO:0000313" key="11">
    <source>
        <dbReference type="EMBL" id="KAJ0391810.1"/>
    </source>
</evidence>
<dbReference type="InterPro" id="IPR019734">
    <property type="entry name" value="TPR_rpt"/>
</dbReference>
<dbReference type="GO" id="GO:0071218">
    <property type="term" value="P:cellular response to misfolded protein"/>
    <property type="evidence" value="ECO:0007669"/>
    <property type="project" value="TreeGrafter"/>
</dbReference>
<dbReference type="InterPro" id="IPR011990">
    <property type="entry name" value="TPR-like_helical_dom_sf"/>
</dbReference>
<keyword evidence="6 9" id="KW-0802">TPR repeat</keyword>
<organism evidence="11 12">
    <name type="scientific">Pythium insidiosum</name>
    <name type="common">Pythiosis disease agent</name>
    <dbReference type="NCBI Taxonomy" id="114742"/>
    <lineage>
        <taxon>Eukaryota</taxon>
        <taxon>Sar</taxon>
        <taxon>Stramenopiles</taxon>
        <taxon>Oomycota</taxon>
        <taxon>Peronosporomycetes</taxon>
        <taxon>Pythiales</taxon>
        <taxon>Pythiaceae</taxon>
        <taxon>Pythium</taxon>
    </lineage>
</organism>
<evidence type="ECO:0000256" key="9">
    <source>
        <dbReference type="PROSITE-ProRule" id="PRU00339"/>
    </source>
</evidence>
<feature type="domain" description="U-box" evidence="10">
    <location>
        <begin position="193"/>
        <end position="267"/>
    </location>
</feature>
<dbReference type="GO" id="GO:0061630">
    <property type="term" value="F:ubiquitin protein ligase activity"/>
    <property type="evidence" value="ECO:0007669"/>
    <property type="project" value="UniProtKB-EC"/>
</dbReference>
<name>A0AAD5L776_PYTIN</name>
<evidence type="ECO:0000256" key="4">
    <source>
        <dbReference type="ARBA" id="ARBA00022737"/>
    </source>
</evidence>
<feature type="repeat" description="TPR" evidence="9">
    <location>
        <begin position="7"/>
        <end position="40"/>
    </location>
</feature>
<dbReference type="CDD" id="cd16654">
    <property type="entry name" value="RING-Ubox_CHIP"/>
    <property type="match status" value="1"/>
</dbReference>
<evidence type="ECO:0000313" key="12">
    <source>
        <dbReference type="Proteomes" id="UP001209570"/>
    </source>
</evidence>
<evidence type="ECO:0000256" key="5">
    <source>
        <dbReference type="ARBA" id="ARBA00022786"/>
    </source>
</evidence>
<dbReference type="SMART" id="SM00504">
    <property type="entry name" value="Ubox"/>
    <property type="match status" value="1"/>
</dbReference>
<dbReference type="Pfam" id="PF13181">
    <property type="entry name" value="TPR_8"/>
    <property type="match status" value="1"/>
</dbReference>
<keyword evidence="12" id="KW-1185">Reference proteome</keyword>
<keyword evidence="3" id="KW-0808">Transferase</keyword>
<dbReference type="InterPro" id="IPR003613">
    <property type="entry name" value="Ubox_domain"/>
</dbReference>
<dbReference type="Gene3D" id="3.30.40.10">
    <property type="entry name" value="Zinc/RING finger domain, C3HC4 (zinc finger)"/>
    <property type="match status" value="1"/>
</dbReference>
<dbReference type="GO" id="GO:0000209">
    <property type="term" value="P:protein polyubiquitination"/>
    <property type="evidence" value="ECO:0007669"/>
    <property type="project" value="TreeGrafter"/>
</dbReference>
<dbReference type="PROSITE" id="PS50005">
    <property type="entry name" value="TPR"/>
    <property type="match status" value="1"/>
</dbReference>
<sequence>MATASRAEQLKQKGNECFQKGKYNAAIDMYTEAIVMDPTQSTYFSNRALCHSKLQHWASCREDCEQALRVDALNSKASYLLGMSLVHLDDLDAAVAALTAALASAEKTKKAKSLQQDITLELRRVTKQRWLRRQALRRERHDAMHTRLAGVIMAAASDAQQRADSARVREMDELLVYMEELMSREEASMAPKEMPEYFVCPISMEIMHDPVSTPNGVSYERRCIEEHLKKNGAIDPLTRKTLTLDMLRPNASLRAAIQDYLSHNPWAFEH</sequence>
<evidence type="ECO:0000256" key="1">
    <source>
        <dbReference type="ARBA" id="ARBA00000900"/>
    </source>
</evidence>
<dbReference type="EC" id="2.3.2.27" evidence="2"/>
<dbReference type="InterPro" id="IPR013083">
    <property type="entry name" value="Znf_RING/FYVE/PHD"/>
</dbReference>
<accession>A0AAD5L776</accession>
<evidence type="ECO:0000256" key="3">
    <source>
        <dbReference type="ARBA" id="ARBA00022679"/>
    </source>
</evidence>
<evidence type="ECO:0000256" key="8">
    <source>
        <dbReference type="ARBA" id="ARBA00044543"/>
    </source>
</evidence>
<dbReference type="GO" id="GO:0043161">
    <property type="term" value="P:proteasome-mediated ubiquitin-dependent protein catabolic process"/>
    <property type="evidence" value="ECO:0007669"/>
    <property type="project" value="TreeGrafter"/>
</dbReference>
<dbReference type="GO" id="GO:0005737">
    <property type="term" value="C:cytoplasm"/>
    <property type="evidence" value="ECO:0007669"/>
    <property type="project" value="TreeGrafter"/>
</dbReference>
<evidence type="ECO:0000256" key="2">
    <source>
        <dbReference type="ARBA" id="ARBA00012483"/>
    </source>
</evidence>